<keyword evidence="3" id="KW-0964">Secreted</keyword>
<dbReference type="AlphaFoldDB" id="A0A6P7YSA4"/>
<evidence type="ECO:0000313" key="9">
    <source>
        <dbReference type="RefSeq" id="XP_030067853.1"/>
    </source>
</evidence>
<evidence type="ECO:0000256" key="4">
    <source>
        <dbReference type="ARBA" id="ARBA00022685"/>
    </source>
</evidence>
<evidence type="ECO:0000256" key="1">
    <source>
        <dbReference type="ARBA" id="ARBA00004613"/>
    </source>
</evidence>
<reference evidence="9" key="1">
    <citation type="submission" date="2025-08" db="UniProtKB">
        <authorList>
            <consortium name="RefSeq"/>
        </authorList>
    </citation>
    <scope>IDENTIFICATION</scope>
</reference>
<feature type="region of interest" description="Disordered" evidence="6">
    <location>
        <begin position="80"/>
        <end position="108"/>
    </location>
</feature>
<dbReference type="PANTHER" id="PTHR28553">
    <property type="entry name" value="NEUROPEPTIDE B"/>
    <property type="match status" value="1"/>
</dbReference>
<dbReference type="InParanoid" id="A0A6P7YSA4"/>
<proteinExistence type="inferred from homology"/>
<name>A0A6P7YSA4_9AMPH</name>
<dbReference type="GeneID" id="115475920"/>
<keyword evidence="9" id="KW-0527">Neuropeptide</keyword>
<comment type="subcellular location">
    <subcellularLocation>
        <location evidence="1">Secreted</location>
    </subcellularLocation>
</comment>
<dbReference type="PANTHER" id="PTHR28553:SF2">
    <property type="entry name" value="NEUROPEPTIDE W"/>
    <property type="match status" value="1"/>
</dbReference>
<dbReference type="InterPro" id="IPR013297">
    <property type="entry name" value="Neuropept_BW_pre"/>
</dbReference>
<protein>
    <submittedName>
        <fullName evidence="9">Neuropeptide W</fullName>
    </submittedName>
</protein>
<evidence type="ECO:0000256" key="6">
    <source>
        <dbReference type="SAM" id="MobiDB-lite"/>
    </source>
</evidence>
<evidence type="ECO:0000256" key="2">
    <source>
        <dbReference type="ARBA" id="ARBA00005292"/>
    </source>
</evidence>
<dbReference type="GO" id="GO:0007218">
    <property type="term" value="P:neuropeptide signaling pathway"/>
    <property type="evidence" value="ECO:0007669"/>
    <property type="project" value="UniProtKB-KW"/>
</dbReference>
<feature type="signal peptide" evidence="7">
    <location>
        <begin position="1"/>
        <end position="17"/>
    </location>
</feature>
<evidence type="ECO:0000256" key="7">
    <source>
        <dbReference type="SAM" id="SignalP"/>
    </source>
</evidence>
<evidence type="ECO:0000256" key="3">
    <source>
        <dbReference type="ARBA" id="ARBA00022525"/>
    </source>
</evidence>
<dbReference type="GO" id="GO:0001664">
    <property type="term" value="F:G protein-coupled receptor binding"/>
    <property type="evidence" value="ECO:0007669"/>
    <property type="project" value="InterPro"/>
</dbReference>
<dbReference type="RefSeq" id="XP_030067853.1">
    <property type="nucleotide sequence ID" value="XM_030211993.1"/>
</dbReference>
<organism evidence="8 9">
    <name type="scientific">Microcaecilia unicolor</name>
    <dbReference type="NCBI Taxonomy" id="1415580"/>
    <lineage>
        <taxon>Eukaryota</taxon>
        <taxon>Metazoa</taxon>
        <taxon>Chordata</taxon>
        <taxon>Craniata</taxon>
        <taxon>Vertebrata</taxon>
        <taxon>Euteleostomi</taxon>
        <taxon>Amphibia</taxon>
        <taxon>Gymnophiona</taxon>
        <taxon>Siphonopidae</taxon>
        <taxon>Microcaecilia</taxon>
    </lineage>
</organism>
<dbReference type="CTD" id="283869"/>
<dbReference type="Proteomes" id="UP000515156">
    <property type="component" value="Chromosome 8"/>
</dbReference>
<feature type="region of interest" description="Disordered" evidence="6">
    <location>
        <begin position="114"/>
        <end position="133"/>
    </location>
</feature>
<comment type="similarity">
    <text evidence="2">Belongs to the neuropeptide B/W family.</text>
</comment>
<dbReference type="GO" id="GO:0007631">
    <property type="term" value="P:feeding behavior"/>
    <property type="evidence" value="ECO:0007669"/>
    <property type="project" value="TreeGrafter"/>
</dbReference>
<gene>
    <name evidence="9" type="primary">NPW</name>
</gene>
<keyword evidence="5 7" id="KW-0732">Signal</keyword>
<dbReference type="FunCoup" id="A0A6P7YSA4">
    <property type="interactions" value="353"/>
</dbReference>
<feature type="chain" id="PRO_5028341655" evidence="7">
    <location>
        <begin position="18"/>
        <end position="133"/>
    </location>
</feature>
<dbReference type="Pfam" id="PF15180">
    <property type="entry name" value="NPBW"/>
    <property type="match status" value="1"/>
</dbReference>
<dbReference type="PRINTS" id="PR01888">
    <property type="entry name" value="NROPEPTIDEBW"/>
</dbReference>
<keyword evidence="8" id="KW-1185">Reference proteome</keyword>
<dbReference type="KEGG" id="muo:115475920"/>
<dbReference type="OrthoDB" id="9942334at2759"/>
<keyword evidence="4" id="KW-0165">Cleavage on pair of basic residues</keyword>
<evidence type="ECO:0000313" key="8">
    <source>
        <dbReference type="Proteomes" id="UP000515156"/>
    </source>
</evidence>
<sequence>MLGHCLGLLLLLQPISAWYKHAASPRYHTVGRASGLLMGIRRSPYLWRRDVALGQPQDLSDGSGALRLWRRLRSAGAQEEALPAGSTEVRPKGLSVAGPRRRLRTEVAGPDGRLRVRAGPCRDPTTRGTLHCD</sequence>
<evidence type="ECO:0000256" key="5">
    <source>
        <dbReference type="ARBA" id="ARBA00022729"/>
    </source>
</evidence>
<accession>A0A6P7YSA4</accession>
<dbReference type="GO" id="GO:0005576">
    <property type="term" value="C:extracellular region"/>
    <property type="evidence" value="ECO:0007669"/>
    <property type="project" value="UniProtKB-SubCell"/>
</dbReference>